<dbReference type="SUPFAM" id="SSF49363">
    <property type="entry name" value="Purple acid phosphatase, N-terminal domain"/>
    <property type="match status" value="1"/>
</dbReference>
<dbReference type="InterPro" id="IPR004843">
    <property type="entry name" value="Calcineurin-like_PHP"/>
</dbReference>
<evidence type="ECO:0000313" key="6">
    <source>
        <dbReference type="Proteomes" id="UP001597509"/>
    </source>
</evidence>
<reference evidence="6" key="1">
    <citation type="journal article" date="2019" name="Int. J. Syst. Evol. Microbiol.">
        <title>The Global Catalogue of Microorganisms (GCM) 10K type strain sequencing project: providing services to taxonomists for standard genome sequencing and annotation.</title>
        <authorList>
            <consortium name="The Broad Institute Genomics Platform"/>
            <consortium name="The Broad Institute Genome Sequencing Center for Infectious Disease"/>
            <person name="Wu L."/>
            <person name="Ma J."/>
        </authorList>
    </citation>
    <scope>NUCLEOTIDE SEQUENCE [LARGE SCALE GENOMIC DNA]</scope>
    <source>
        <strain evidence="6">KCTC 22209</strain>
    </source>
</reference>
<feature type="chain" id="PRO_5046323243" evidence="2">
    <location>
        <begin position="25"/>
        <end position="394"/>
    </location>
</feature>
<name>A0ABW5YXE9_9SPHI</name>
<evidence type="ECO:0000259" key="4">
    <source>
        <dbReference type="Pfam" id="PF16656"/>
    </source>
</evidence>
<dbReference type="InterPro" id="IPR039331">
    <property type="entry name" value="PAPs-like"/>
</dbReference>
<feature type="domain" description="Calcineurin-like phosphoesterase" evidence="3">
    <location>
        <begin position="151"/>
        <end position="341"/>
    </location>
</feature>
<dbReference type="SUPFAM" id="SSF56300">
    <property type="entry name" value="Metallo-dependent phosphatases"/>
    <property type="match status" value="1"/>
</dbReference>
<accession>A0ABW5YXE9</accession>
<dbReference type="CDD" id="cd00063">
    <property type="entry name" value="FN3"/>
    <property type="match status" value="1"/>
</dbReference>
<dbReference type="Gene3D" id="2.60.40.380">
    <property type="entry name" value="Purple acid phosphatase-like, N-terminal"/>
    <property type="match status" value="1"/>
</dbReference>
<keyword evidence="6" id="KW-1185">Reference proteome</keyword>
<proteinExistence type="predicted"/>
<dbReference type="Pfam" id="PF16656">
    <property type="entry name" value="Pur_ac_phosph_N"/>
    <property type="match status" value="1"/>
</dbReference>
<evidence type="ECO:0000259" key="3">
    <source>
        <dbReference type="Pfam" id="PF00149"/>
    </source>
</evidence>
<protein>
    <submittedName>
        <fullName evidence="5">Metallophosphoesterase</fullName>
    </submittedName>
</protein>
<feature type="domain" description="Purple acid phosphatase N-terminal" evidence="4">
    <location>
        <begin position="39"/>
        <end position="113"/>
    </location>
</feature>
<dbReference type="Gene3D" id="3.60.21.10">
    <property type="match status" value="1"/>
</dbReference>
<dbReference type="PANTHER" id="PTHR22953:SF153">
    <property type="entry name" value="PURPLE ACID PHOSPHATASE"/>
    <property type="match status" value="1"/>
</dbReference>
<dbReference type="PANTHER" id="PTHR22953">
    <property type="entry name" value="ACID PHOSPHATASE RELATED"/>
    <property type="match status" value="1"/>
</dbReference>
<dbReference type="InterPro" id="IPR015914">
    <property type="entry name" value="PAPs_N"/>
</dbReference>
<dbReference type="InterPro" id="IPR008963">
    <property type="entry name" value="Purple_acid_Pase-like_N"/>
</dbReference>
<dbReference type="Proteomes" id="UP001597509">
    <property type="component" value="Unassembled WGS sequence"/>
</dbReference>
<comment type="caution">
    <text evidence="5">The sequence shown here is derived from an EMBL/GenBank/DDBJ whole genome shotgun (WGS) entry which is preliminary data.</text>
</comment>
<dbReference type="InterPro" id="IPR029052">
    <property type="entry name" value="Metallo-depent_PP-like"/>
</dbReference>
<evidence type="ECO:0000256" key="1">
    <source>
        <dbReference type="ARBA" id="ARBA00022729"/>
    </source>
</evidence>
<keyword evidence="1 2" id="KW-0732">Signal</keyword>
<evidence type="ECO:0000256" key="2">
    <source>
        <dbReference type="SAM" id="SignalP"/>
    </source>
</evidence>
<gene>
    <name evidence="5" type="ORF">ACFS6I_13840</name>
</gene>
<evidence type="ECO:0000313" key="5">
    <source>
        <dbReference type="EMBL" id="MFD2905018.1"/>
    </source>
</evidence>
<dbReference type="EMBL" id="JBHUPE010000005">
    <property type="protein sequence ID" value="MFD2905018.1"/>
    <property type="molecule type" value="Genomic_DNA"/>
</dbReference>
<feature type="signal peptide" evidence="2">
    <location>
        <begin position="1"/>
        <end position="24"/>
    </location>
</feature>
<dbReference type="RefSeq" id="WP_380921449.1">
    <property type="nucleotide sequence ID" value="NZ_JBHUPE010000005.1"/>
</dbReference>
<sequence length="394" mass="44833">MMKITPKPLLVFCLLLVLTTGIFAQQQENINITHLPYIQGVTNSSVHIIWTTNKPATGWVELAPDDSSHFYHTARPKFFATEYGFKKVGTVHQVTLTNLKPGTVYRYRVYSQEVLKHVGVQVEYGKIVATNVYKEKPLSFRTLGSSSRTQFAVVNDIHGRNEVLNKLLDLSDLPKQDFIVFNGDMVDNLLSENQMFAGFMDTAIKRFASEKPMFYSRGNHETRGPFAIEYPRYFPTPTGKLYYQFNHGETGVIVLDCGEDKPDTDMEYSGIVDMDRYRTEQAEWLERAVENTEFKNAKYKVVICHMPPFGGWHGEQEILDKFVPILNRAGVQVMLSGHLHQHIIKPATAEIKFPIIVNSNNNVLKVDLTSVKGTFQVVDQQGKMVDEVVIKPLH</sequence>
<organism evidence="5 6">
    <name type="scientific">Sphingobacterium anhuiense</name>
    <dbReference type="NCBI Taxonomy" id="493780"/>
    <lineage>
        <taxon>Bacteria</taxon>
        <taxon>Pseudomonadati</taxon>
        <taxon>Bacteroidota</taxon>
        <taxon>Sphingobacteriia</taxon>
        <taxon>Sphingobacteriales</taxon>
        <taxon>Sphingobacteriaceae</taxon>
        <taxon>Sphingobacterium</taxon>
    </lineage>
</organism>
<dbReference type="InterPro" id="IPR003961">
    <property type="entry name" value="FN3_dom"/>
</dbReference>
<dbReference type="Pfam" id="PF00149">
    <property type="entry name" value="Metallophos"/>
    <property type="match status" value="1"/>
</dbReference>